<reference evidence="2" key="1">
    <citation type="journal article" date="2020" name="Cell">
        <title>Large-Scale Comparative Analyses of Tick Genomes Elucidate Their Genetic Diversity and Vector Capacities.</title>
        <authorList>
            <consortium name="Tick Genome and Microbiome Consortium (TIGMIC)"/>
            <person name="Jia N."/>
            <person name="Wang J."/>
            <person name="Shi W."/>
            <person name="Du L."/>
            <person name="Sun Y."/>
            <person name="Zhan W."/>
            <person name="Jiang J.F."/>
            <person name="Wang Q."/>
            <person name="Zhang B."/>
            <person name="Ji P."/>
            <person name="Bell-Sakyi L."/>
            <person name="Cui X.M."/>
            <person name="Yuan T.T."/>
            <person name="Jiang B.G."/>
            <person name="Yang W.F."/>
            <person name="Lam T.T."/>
            <person name="Chang Q.C."/>
            <person name="Ding S.J."/>
            <person name="Wang X.J."/>
            <person name="Zhu J.G."/>
            <person name="Ruan X.D."/>
            <person name="Zhao L."/>
            <person name="Wei J.T."/>
            <person name="Ye R.Z."/>
            <person name="Que T.C."/>
            <person name="Du C.H."/>
            <person name="Zhou Y.H."/>
            <person name="Cheng J.X."/>
            <person name="Dai P.F."/>
            <person name="Guo W.B."/>
            <person name="Han X.H."/>
            <person name="Huang E.J."/>
            <person name="Li L.F."/>
            <person name="Wei W."/>
            <person name="Gao Y.C."/>
            <person name="Liu J.Z."/>
            <person name="Shao H.Z."/>
            <person name="Wang X."/>
            <person name="Wang C.C."/>
            <person name="Yang T.C."/>
            <person name="Huo Q.B."/>
            <person name="Li W."/>
            <person name="Chen H.Y."/>
            <person name="Chen S.E."/>
            <person name="Zhou L.G."/>
            <person name="Ni X.B."/>
            <person name="Tian J.H."/>
            <person name="Sheng Y."/>
            <person name="Liu T."/>
            <person name="Pan Y.S."/>
            <person name="Xia L.Y."/>
            <person name="Li J."/>
            <person name="Zhao F."/>
            <person name="Cao W.C."/>
        </authorList>
    </citation>
    <scope>NUCLEOTIDE SEQUENCE</scope>
    <source>
        <strain evidence="2">Rmic-2018</strain>
    </source>
</reference>
<proteinExistence type="predicted"/>
<reference evidence="2" key="2">
    <citation type="submission" date="2021-09" db="EMBL/GenBank/DDBJ databases">
        <authorList>
            <person name="Jia N."/>
            <person name="Wang J."/>
            <person name="Shi W."/>
            <person name="Du L."/>
            <person name="Sun Y."/>
            <person name="Zhan W."/>
            <person name="Jiang J."/>
            <person name="Wang Q."/>
            <person name="Zhang B."/>
            <person name="Ji P."/>
            <person name="Sakyi L.B."/>
            <person name="Cui X."/>
            <person name="Yuan T."/>
            <person name="Jiang B."/>
            <person name="Yang W."/>
            <person name="Lam T.T.-Y."/>
            <person name="Chang Q."/>
            <person name="Ding S."/>
            <person name="Wang X."/>
            <person name="Zhu J."/>
            <person name="Ruan X."/>
            <person name="Zhao L."/>
            <person name="Wei J."/>
            <person name="Que T."/>
            <person name="Du C."/>
            <person name="Cheng J."/>
            <person name="Dai P."/>
            <person name="Han X."/>
            <person name="Huang E."/>
            <person name="Gao Y."/>
            <person name="Liu J."/>
            <person name="Shao H."/>
            <person name="Ye R."/>
            <person name="Li L."/>
            <person name="Wei W."/>
            <person name="Wang X."/>
            <person name="Wang C."/>
            <person name="Huo Q."/>
            <person name="Li W."/>
            <person name="Guo W."/>
            <person name="Chen H."/>
            <person name="Chen S."/>
            <person name="Zhou L."/>
            <person name="Zhou L."/>
            <person name="Ni X."/>
            <person name="Tian J."/>
            <person name="Zhou Y."/>
            <person name="Sheng Y."/>
            <person name="Liu T."/>
            <person name="Pan Y."/>
            <person name="Xia L."/>
            <person name="Li J."/>
            <person name="Zhao F."/>
            <person name="Cao W."/>
        </authorList>
    </citation>
    <scope>NUCLEOTIDE SEQUENCE</scope>
    <source>
        <strain evidence="2">Rmic-2018</strain>
        <tissue evidence="2">Larvae</tissue>
    </source>
</reference>
<dbReference type="EMBL" id="JABSTU010000002">
    <property type="protein sequence ID" value="KAH8037506.1"/>
    <property type="molecule type" value="Genomic_DNA"/>
</dbReference>
<evidence type="ECO:0000313" key="2">
    <source>
        <dbReference type="EMBL" id="KAH8037506.1"/>
    </source>
</evidence>
<name>A0A9J6ETA1_RHIMP</name>
<comment type="caution">
    <text evidence="2">The sequence shown here is derived from an EMBL/GenBank/DDBJ whole genome shotgun (WGS) entry which is preliminary data.</text>
</comment>
<evidence type="ECO:0000313" key="3">
    <source>
        <dbReference type="Proteomes" id="UP000821866"/>
    </source>
</evidence>
<organism evidence="2 3">
    <name type="scientific">Rhipicephalus microplus</name>
    <name type="common">Cattle tick</name>
    <name type="synonym">Boophilus microplus</name>
    <dbReference type="NCBI Taxonomy" id="6941"/>
    <lineage>
        <taxon>Eukaryota</taxon>
        <taxon>Metazoa</taxon>
        <taxon>Ecdysozoa</taxon>
        <taxon>Arthropoda</taxon>
        <taxon>Chelicerata</taxon>
        <taxon>Arachnida</taxon>
        <taxon>Acari</taxon>
        <taxon>Parasitiformes</taxon>
        <taxon>Ixodida</taxon>
        <taxon>Ixodoidea</taxon>
        <taxon>Ixodidae</taxon>
        <taxon>Rhipicephalinae</taxon>
        <taxon>Rhipicephalus</taxon>
        <taxon>Boophilus</taxon>
    </lineage>
</organism>
<feature type="compositionally biased region" description="Low complexity" evidence="1">
    <location>
        <begin position="35"/>
        <end position="56"/>
    </location>
</feature>
<sequence>MLEVMVVDGEVISQEDANAPWWQTALGKNKRSPRQQASASSQSEGTAGHHTATTHGVARRLAATSRLLRLPRSHIQVIVRPKRGLDLKKVSLIRLAQALETTAKLSPKETLEDIACPNKTQNIVVVSTPASRNAGAYTALRLIRLGSTEYHVSAYMAASDDTCKDVT</sequence>
<accession>A0A9J6ETA1</accession>
<dbReference type="AlphaFoldDB" id="A0A9J6ETA1"/>
<feature type="region of interest" description="Disordered" evidence="1">
    <location>
        <begin position="27"/>
        <end position="56"/>
    </location>
</feature>
<dbReference type="Proteomes" id="UP000821866">
    <property type="component" value="Chromosome 10"/>
</dbReference>
<protein>
    <submittedName>
        <fullName evidence="2">Uncharacterized protein</fullName>
    </submittedName>
</protein>
<gene>
    <name evidence="2" type="ORF">HPB51_011655</name>
</gene>
<evidence type="ECO:0000256" key="1">
    <source>
        <dbReference type="SAM" id="MobiDB-lite"/>
    </source>
</evidence>
<keyword evidence="3" id="KW-1185">Reference proteome</keyword>